<dbReference type="SUPFAM" id="SSF53927">
    <property type="entry name" value="Cytidine deaminase-like"/>
    <property type="match status" value="2"/>
</dbReference>
<comment type="similarity">
    <text evidence="1">Belongs to the cytidine and deoxycytidylate deaminase family.</text>
</comment>
<dbReference type="Gene3D" id="3.40.140.10">
    <property type="entry name" value="Cytidine Deaminase, domain 2"/>
    <property type="match status" value="2"/>
</dbReference>
<dbReference type="Proteomes" id="UP001454036">
    <property type="component" value="Unassembled WGS sequence"/>
</dbReference>
<proteinExistence type="inferred from homology"/>
<dbReference type="GO" id="GO:0008270">
    <property type="term" value="F:zinc ion binding"/>
    <property type="evidence" value="ECO:0007669"/>
    <property type="project" value="InterPro"/>
</dbReference>
<dbReference type="InterPro" id="IPR016193">
    <property type="entry name" value="Cytidine_deaminase-like"/>
</dbReference>
<dbReference type="InterPro" id="IPR050202">
    <property type="entry name" value="Cyt/Deoxycyt_deaminase"/>
</dbReference>
<dbReference type="Pfam" id="PF08211">
    <property type="entry name" value="dCMP_cyt_deam_2"/>
    <property type="match status" value="1"/>
</dbReference>
<feature type="region of interest" description="Disordered" evidence="2">
    <location>
        <begin position="1"/>
        <end position="44"/>
    </location>
</feature>
<sequence length="226" mass="24542">MGEKEEKEEISNGGKVKEIGAPAAAPPPTNSAPPTNKGGNSHTSATPCGHCRQFLQELRHSAALKICINYDQNFEENVEFKKLVESLSNPFGLFDLLDEKSHLILEEKSNGLMVSKLDMEKNEFLSNGIDNESKKLDFYSNGVDEALKAANNSHAPYSGCPSGVALMDCDGNVYTSFHQLRRVPAASLCRSATPAIQGGAVLNFREFEVTTTPQTNYSFLAIPVTS</sequence>
<dbReference type="GO" id="GO:0005829">
    <property type="term" value="C:cytosol"/>
    <property type="evidence" value="ECO:0007669"/>
    <property type="project" value="TreeGrafter"/>
</dbReference>
<dbReference type="InterPro" id="IPR013171">
    <property type="entry name" value="Cyd/dCyd_deaminase_Zn-bd"/>
</dbReference>
<gene>
    <name evidence="4" type="ORF">LIER_40052</name>
</gene>
<feature type="compositionally biased region" description="Basic and acidic residues" evidence="2">
    <location>
        <begin position="1"/>
        <end position="18"/>
    </location>
</feature>
<dbReference type="PANTHER" id="PTHR11644:SF2">
    <property type="entry name" value="CYTIDINE DEAMINASE"/>
    <property type="match status" value="1"/>
</dbReference>
<reference evidence="4 5" key="1">
    <citation type="submission" date="2024-01" db="EMBL/GenBank/DDBJ databases">
        <title>The complete chloroplast genome sequence of Lithospermum erythrorhizon: insights into the phylogenetic relationship among Boraginaceae species and the maternal lineages of purple gromwells.</title>
        <authorList>
            <person name="Okada T."/>
            <person name="Watanabe K."/>
        </authorList>
    </citation>
    <scope>NUCLEOTIDE SEQUENCE [LARGE SCALE GENOMIC DNA]</scope>
</reference>
<comment type="caution">
    <text evidence="4">The sequence shown here is derived from an EMBL/GenBank/DDBJ whole genome shotgun (WGS) entry which is preliminary data.</text>
</comment>
<feature type="domain" description="Cytidine/deoxycytidylate deaminase zinc-binding" evidence="3">
    <location>
        <begin position="85"/>
        <end position="175"/>
    </location>
</feature>
<dbReference type="PANTHER" id="PTHR11644">
    <property type="entry name" value="CYTIDINE DEAMINASE"/>
    <property type="match status" value="1"/>
</dbReference>
<evidence type="ECO:0000313" key="4">
    <source>
        <dbReference type="EMBL" id="GAA0165768.1"/>
    </source>
</evidence>
<dbReference type="EMBL" id="BAABME010022424">
    <property type="protein sequence ID" value="GAA0165768.1"/>
    <property type="molecule type" value="Genomic_DNA"/>
</dbReference>
<evidence type="ECO:0000256" key="2">
    <source>
        <dbReference type="SAM" id="MobiDB-lite"/>
    </source>
</evidence>
<organism evidence="4 5">
    <name type="scientific">Lithospermum erythrorhizon</name>
    <name type="common">Purple gromwell</name>
    <name type="synonym">Lithospermum officinale var. erythrorhizon</name>
    <dbReference type="NCBI Taxonomy" id="34254"/>
    <lineage>
        <taxon>Eukaryota</taxon>
        <taxon>Viridiplantae</taxon>
        <taxon>Streptophyta</taxon>
        <taxon>Embryophyta</taxon>
        <taxon>Tracheophyta</taxon>
        <taxon>Spermatophyta</taxon>
        <taxon>Magnoliopsida</taxon>
        <taxon>eudicotyledons</taxon>
        <taxon>Gunneridae</taxon>
        <taxon>Pentapetalae</taxon>
        <taxon>asterids</taxon>
        <taxon>lamiids</taxon>
        <taxon>Boraginales</taxon>
        <taxon>Boraginaceae</taxon>
        <taxon>Boraginoideae</taxon>
        <taxon>Lithospermeae</taxon>
        <taxon>Lithospermum</taxon>
    </lineage>
</organism>
<evidence type="ECO:0000259" key="3">
    <source>
        <dbReference type="Pfam" id="PF08211"/>
    </source>
</evidence>
<dbReference type="AlphaFoldDB" id="A0AAV3QT12"/>
<accession>A0AAV3QT12</accession>
<protein>
    <recommendedName>
        <fullName evidence="3">Cytidine/deoxycytidylate deaminase zinc-binding domain-containing protein</fullName>
    </recommendedName>
</protein>
<dbReference type="GO" id="GO:0004126">
    <property type="term" value="F:cytidine deaminase activity"/>
    <property type="evidence" value="ECO:0007669"/>
    <property type="project" value="InterPro"/>
</dbReference>
<evidence type="ECO:0000256" key="1">
    <source>
        <dbReference type="ARBA" id="ARBA00006576"/>
    </source>
</evidence>
<keyword evidence="5" id="KW-1185">Reference proteome</keyword>
<evidence type="ECO:0000313" key="5">
    <source>
        <dbReference type="Proteomes" id="UP001454036"/>
    </source>
</evidence>
<name>A0AAV3QT12_LITER</name>